<evidence type="ECO:0000256" key="2">
    <source>
        <dbReference type="ARBA" id="ARBA00022679"/>
    </source>
</evidence>
<dbReference type="RefSeq" id="WP_072578346.1">
    <property type="nucleotide sequence ID" value="NZ_CP016020.1"/>
</dbReference>
<comment type="similarity">
    <text evidence="1">Belongs to the glycosyltransferase group 1 family. Glycosyltransferase 4 subfamily.</text>
</comment>
<evidence type="ECO:0000259" key="3">
    <source>
        <dbReference type="Pfam" id="PF00534"/>
    </source>
</evidence>
<evidence type="ECO:0000313" key="5">
    <source>
        <dbReference type="EMBL" id="APH03556.1"/>
    </source>
</evidence>
<dbReference type="Pfam" id="PF13439">
    <property type="entry name" value="Glyco_transf_4"/>
    <property type="match status" value="1"/>
</dbReference>
<evidence type="ECO:0000259" key="4">
    <source>
        <dbReference type="Pfam" id="PF13439"/>
    </source>
</evidence>
<keyword evidence="6" id="KW-1185">Reference proteome</keyword>
<feature type="domain" description="Glycosyltransferase subfamily 4-like N-terminal" evidence="4">
    <location>
        <begin position="76"/>
        <end position="148"/>
    </location>
</feature>
<dbReference type="SUPFAM" id="SSF53756">
    <property type="entry name" value="UDP-Glycosyltransferase/glycogen phosphorylase"/>
    <property type="match status" value="1"/>
</dbReference>
<accession>A0A1L3MMJ9</accession>
<dbReference type="Gene3D" id="3.40.50.2000">
    <property type="entry name" value="Glycogen Phosphorylase B"/>
    <property type="match status" value="2"/>
</dbReference>
<dbReference type="AlphaFoldDB" id="A0A1L3MMJ9"/>
<dbReference type="InterPro" id="IPR028098">
    <property type="entry name" value="Glyco_trans_4-like_N"/>
</dbReference>
<dbReference type="Proteomes" id="UP000181936">
    <property type="component" value="Chromosome"/>
</dbReference>
<protein>
    <recommendedName>
        <fullName evidence="7">Glycosyl transferase family 1</fullName>
    </recommendedName>
</protein>
<dbReference type="Pfam" id="PF00534">
    <property type="entry name" value="Glycos_transf_1"/>
    <property type="match status" value="1"/>
</dbReference>
<dbReference type="CDD" id="cd03801">
    <property type="entry name" value="GT4_PimA-like"/>
    <property type="match status" value="1"/>
</dbReference>
<evidence type="ECO:0000256" key="1">
    <source>
        <dbReference type="ARBA" id="ARBA00009481"/>
    </source>
</evidence>
<feature type="domain" description="Glycosyl transferase family 1" evidence="3">
    <location>
        <begin position="161"/>
        <end position="320"/>
    </location>
</feature>
<dbReference type="KEGG" id="bwh:A9C19_01635"/>
<dbReference type="STRING" id="1547283.A9C19_01635"/>
<dbReference type="OrthoDB" id="9790710at2"/>
<reference evidence="5 6" key="1">
    <citation type="journal article" date="2016" name="Sci. Rep.">
        <title>Complete genome sequence and transcriptomic analysis of a novel marine strain Bacillus weihaiensis reveals the mechanism of brown algae degradation.</title>
        <authorList>
            <person name="Zhu Y."/>
            <person name="Chen P."/>
            <person name="Bao Y."/>
            <person name="Men Y."/>
            <person name="Zeng Y."/>
            <person name="Yang J."/>
            <person name="Sun J."/>
            <person name="Sun Y."/>
        </authorList>
    </citation>
    <scope>NUCLEOTIDE SEQUENCE [LARGE SCALE GENOMIC DNA]</scope>
    <source>
        <strain evidence="5 6">Alg07</strain>
    </source>
</reference>
<proteinExistence type="inferred from homology"/>
<dbReference type="InterPro" id="IPR001296">
    <property type="entry name" value="Glyco_trans_1"/>
</dbReference>
<dbReference type="PANTHER" id="PTHR46401">
    <property type="entry name" value="GLYCOSYLTRANSFERASE WBBK-RELATED"/>
    <property type="match status" value="1"/>
</dbReference>
<dbReference type="GO" id="GO:0016757">
    <property type="term" value="F:glycosyltransferase activity"/>
    <property type="evidence" value="ECO:0007669"/>
    <property type="project" value="InterPro"/>
</dbReference>
<evidence type="ECO:0000313" key="6">
    <source>
        <dbReference type="Proteomes" id="UP000181936"/>
    </source>
</evidence>
<sequence length="348" mass="40689">MRVFMWPKINATNQYNKLLSDSLEAQDIEVHNFPRLNLENVKKLKGGDIFHMHWLHGTYQHQFFPFFLIKVVKMFFFLFLLKAKSVKIVWTLHNLYPHKYKFKMMEKLVRKCVTSVCNHIFVASDAIRERVLQEYSVPKNKITIIPHGHYVGVYQSQGINFRERYGINDEEFVYLFFGQIKPYKGVPNLVKSFQILDEKLKNQKKISVIVAGKPSDGAEVQTEKLQKENNPHVHLDIRFIPDEELHDLIQASNAVVLPFEEITTSGSAILALSLRKIVVAPRTRFLVEYLGDETAVLYNKDEKNGLAKAMEIAIQSERKFTKENFDKKIEQLSWEKISLQLKKIYKDL</sequence>
<name>A0A1L3MMJ9_9BACI</name>
<gene>
    <name evidence="5" type="ORF">A9C19_01635</name>
</gene>
<dbReference type="EMBL" id="CP016020">
    <property type="protein sequence ID" value="APH03556.1"/>
    <property type="molecule type" value="Genomic_DNA"/>
</dbReference>
<dbReference type="GO" id="GO:0009103">
    <property type="term" value="P:lipopolysaccharide biosynthetic process"/>
    <property type="evidence" value="ECO:0007669"/>
    <property type="project" value="TreeGrafter"/>
</dbReference>
<organism evidence="5 6">
    <name type="scientific">Bacillus weihaiensis</name>
    <dbReference type="NCBI Taxonomy" id="1547283"/>
    <lineage>
        <taxon>Bacteria</taxon>
        <taxon>Bacillati</taxon>
        <taxon>Bacillota</taxon>
        <taxon>Bacilli</taxon>
        <taxon>Bacillales</taxon>
        <taxon>Bacillaceae</taxon>
        <taxon>Bacillus</taxon>
    </lineage>
</organism>
<keyword evidence="2" id="KW-0808">Transferase</keyword>
<evidence type="ECO:0008006" key="7">
    <source>
        <dbReference type="Google" id="ProtNLM"/>
    </source>
</evidence>
<dbReference type="PANTHER" id="PTHR46401:SF2">
    <property type="entry name" value="GLYCOSYLTRANSFERASE WBBK-RELATED"/>
    <property type="match status" value="1"/>
</dbReference>